<dbReference type="Proteomes" id="UP001153620">
    <property type="component" value="Chromosome 4"/>
</dbReference>
<keyword evidence="3" id="KW-1185">Reference proteome</keyword>
<organism evidence="2 3">
    <name type="scientific">Chironomus riparius</name>
    <dbReference type="NCBI Taxonomy" id="315576"/>
    <lineage>
        <taxon>Eukaryota</taxon>
        <taxon>Metazoa</taxon>
        <taxon>Ecdysozoa</taxon>
        <taxon>Arthropoda</taxon>
        <taxon>Hexapoda</taxon>
        <taxon>Insecta</taxon>
        <taxon>Pterygota</taxon>
        <taxon>Neoptera</taxon>
        <taxon>Endopterygota</taxon>
        <taxon>Diptera</taxon>
        <taxon>Nematocera</taxon>
        <taxon>Chironomoidea</taxon>
        <taxon>Chironomidae</taxon>
        <taxon>Chironominae</taxon>
        <taxon>Chironomus</taxon>
    </lineage>
</organism>
<sequence length="295" mass="34295">MKYFCVFLVIFASVAIYKVKSGGVTFPRFDEELPQHRYISFSSDCFDVSRSLRNEAHETFTKLHAIQKTFDDAVAANNNETSEEILQKFVADYIDAEEAYINRLVDFYDIPVGDFVRTVRKFGFRATGNLLCAYELFGEAVGDTVDFYEYCVKNLRHDLIGYPNEANSCEPNILASHAIENTQLAVKSAYNRVVATNNTHTTDYDRYLVAYHFIEIFEKAMWRLSDRLIEIYELNPDIWRKTLIYNGKHENSTGSYLCAYAAYYRAETTYVNTYMSLLTDIIQRTKQVSYDYILY</sequence>
<reference evidence="2" key="2">
    <citation type="submission" date="2022-10" db="EMBL/GenBank/DDBJ databases">
        <authorList>
            <consortium name="ENA_rothamsted_submissions"/>
            <consortium name="culmorum"/>
            <person name="King R."/>
        </authorList>
    </citation>
    <scope>NUCLEOTIDE SEQUENCE</scope>
</reference>
<proteinExistence type="predicted"/>
<accession>A0A9N9WZ84</accession>
<gene>
    <name evidence="2" type="ORF">CHIRRI_LOCUS14807</name>
</gene>
<protein>
    <submittedName>
        <fullName evidence="2">Uncharacterized protein</fullName>
    </submittedName>
</protein>
<feature type="chain" id="PRO_5040370802" evidence="1">
    <location>
        <begin position="22"/>
        <end position="295"/>
    </location>
</feature>
<evidence type="ECO:0000313" key="3">
    <source>
        <dbReference type="Proteomes" id="UP001153620"/>
    </source>
</evidence>
<evidence type="ECO:0000313" key="2">
    <source>
        <dbReference type="EMBL" id="CAG9812000.1"/>
    </source>
</evidence>
<dbReference type="AlphaFoldDB" id="A0A9N9WZ84"/>
<reference evidence="2" key="1">
    <citation type="submission" date="2022-01" db="EMBL/GenBank/DDBJ databases">
        <authorList>
            <person name="King R."/>
        </authorList>
    </citation>
    <scope>NUCLEOTIDE SEQUENCE</scope>
</reference>
<evidence type="ECO:0000256" key="1">
    <source>
        <dbReference type="SAM" id="SignalP"/>
    </source>
</evidence>
<name>A0A9N9WZ84_9DIPT</name>
<feature type="signal peptide" evidence="1">
    <location>
        <begin position="1"/>
        <end position="21"/>
    </location>
</feature>
<keyword evidence="1" id="KW-0732">Signal</keyword>
<dbReference type="EMBL" id="OU895880">
    <property type="protein sequence ID" value="CAG9812000.1"/>
    <property type="molecule type" value="Genomic_DNA"/>
</dbReference>